<dbReference type="HOGENOM" id="CLU_000604_27_3_1"/>
<feature type="domain" description="ABC transporter" evidence="11">
    <location>
        <begin position="1273"/>
        <end position="1519"/>
    </location>
</feature>
<feature type="domain" description="ABC transporter" evidence="11">
    <location>
        <begin position="593"/>
        <end position="839"/>
    </location>
</feature>
<dbReference type="GO" id="GO:0140359">
    <property type="term" value="F:ABC-type transporter activity"/>
    <property type="evidence" value="ECO:0007669"/>
    <property type="project" value="InterPro"/>
</dbReference>
<protein>
    <submittedName>
        <fullName evidence="13">Bile acid-transporting ATPase YBT1</fullName>
    </submittedName>
</protein>
<evidence type="ECO:0000256" key="2">
    <source>
        <dbReference type="ARBA" id="ARBA00022448"/>
    </source>
</evidence>
<gene>
    <name evidence="13" type="ORF">RirG_029510</name>
</gene>
<feature type="transmembrane region" description="Helical" evidence="10">
    <location>
        <begin position="411"/>
        <end position="432"/>
    </location>
</feature>
<feature type="domain" description="ABC transmembrane type-1" evidence="12">
    <location>
        <begin position="978"/>
        <end position="1237"/>
    </location>
</feature>
<dbReference type="InterPro" id="IPR027417">
    <property type="entry name" value="P-loop_NTPase"/>
</dbReference>
<dbReference type="SMART" id="SM00382">
    <property type="entry name" value="AAA"/>
    <property type="match status" value="2"/>
</dbReference>
<evidence type="ECO:0000313" key="13">
    <source>
        <dbReference type="EMBL" id="EXX76834.1"/>
    </source>
</evidence>
<comment type="subcellular location">
    <subcellularLocation>
        <location evidence="1">Membrane</location>
        <topology evidence="1">Multi-pass membrane protein</topology>
    </subcellularLocation>
</comment>
<feature type="transmembrane region" description="Helical" evidence="10">
    <location>
        <begin position="146"/>
        <end position="170"/>
    </location>
</feature>
<dbReference type="PANTHER" id="PTHR24223:SF353">
    <property type="entry name" value="ABC TRANSPORTER ATP-BINDING PROTEIN_PERMEASE VMR1-RELATED"/>
    <property type="match status" value="1"/>
</dbReference>
<dbReference type="InterPro" id="IPR003593">
    <property type="entry name" value="AAA+_ATPase"/>
</dbReference>
<dbReference type="PROSITE" id="PS50893">
    <property type="entry name" value="ABC_TRANSPORTER_2"/>
    <property type="match status" value="2"/>
</dbReference>
<feature type="transmembrane region" description="Helical" evidence="10">
    <location>
        <begin position="995"/>
        <end position="1020"/>
    </location>
</feature>
<dbReference type="SUPFAM" id="SSF90123">
    <property type="entry name" value="ABC transporter transmembrane region"/>
    <property type="match status" value="2"/>
</dbReference>
<feature type="transmembrane region" description="Helical" evidence="10">
    <location>
        <begin position="1096"/>
        <end position="1115"/>
    </location>
</feature>
<evidence type="ECO:0000256" key="7">
    <source>
        <dbReference type="ARBA" id="ARBA00022989"/>
    </source>
</evidence>
<dbReference type="EMBL" id="JEMT01011814">
    <property type="protein sequence ID" value="EXX76834.1"/>
    <property type="molecule type" value="Genomic_DNA"/>
</dbReference>
<organism evidence="13 14">
    <name type="scientific">Rhizophagus irregularis (strain DAOM 197198w)</name>
    <name type="common">Glomus intraradices</name>
    <dbReference type="NCBI Taxonomy" id="1432141"/>
    <lineage>
        <taxon>Eukaryota</taxon>
        <taxon>Fungi</taxon>
        <taxon>Fungi incertae sedis</taxon>
        <taxon>Mucoromycota</taxon>
        <taxon>Glomeromycotina</taxon>
        <taxon>Glomeromycetes</taxon>
        <taxon>Glomerales</taxon>
        <taxon>Glomeraceae</taxon>
        <taxon>Rhizophagus</taxon>
    </lineage>
</organism>
<dbReference type="FunFam" id="3.40.50.300:FF:000825">
    <property type="entry name" value="ABC bile acid transporter"/>
    <property type="match status" value="1"/>
</dbReference>
<dbReference type="PROSITE" id="PS50929">
    <property type="entry name" value="ABC_TM1F"/>
    <property type="match status" value="2"/>
</dbReference>
<feature type="transmembrane region" description="Helical" evidence="10">
    <location>
        <begin position="1184"/>
        <end position="1203"/>
    </location>
</feature>
<proteinExistence type="predicted"/>
<reference evidence="13 14" key="1">
    <citation type="submission" date="2014-02" db="EMBL/GenBank/DDBJ databases">
        <title>Single nucleus genome sequencing reveals high similarity among nuclei of an endomycorrhizal fungus.</title>
        <authorList>
            <person name="Lin K."/>
            <person name="Geurts R."/>
            <person name="Zhang Z."/>
            <person name="Limpens E."/>
            <person name="Saunders D.G."/>
            <person name="Mu D."/>
            <person name="Pang E."/>
            <person name="Cao H."/>
            <person name="Cha H."/>
            <person name="Lin T."/>
            <person name="Zhou Q."/>
            <person name="Shang Y."/>
            <person name="Li Y."/>
            <person name="Ivanov S."/>
            <person name="Sharma T."/>
            <person name="Velzen R.V."/>
            <person name="Ruijter N.D."/>
            <person name="Aanen D.K."/>
            <person name="Win J."/>
            <person name="Kamoun S."/>
            <person name="Bisseling T."/>
            <person name="Huang S."/>
        </authorList>
    </citation>
    <scope>NUCLEOTIDE SEQUENCE [LARGE SCALE GENOMIC DNA]</scope>
    <source>
        <strain evidence="14">DAOM197198w</strain>
    </source>
</reference>
<dbReference type="InterPro" id="IPR003439">
    <property type="entry name" value="ABC_transporter-like_ATP-bd"/>
</dbReference>
<dbReference type="FunFam" id="3.40.50.300:FF:001354">
    <property type="entry name" value="ATP-binding cassette (ABC) transporter, putative"/>
    <property type="match status" value="1"/>
</dbReference>
<dbReference type="GO" id="GO:0005524">
    <property type="term" value="F:ATP binding"/>
    <property type="evidence" value="ECO:0007669"/>
    <property type="project" value="UniProtKB-KW"/>
</dbReference>
<dbReference type="PROSITE" id="PS00211">
    <property type="entry name" value="ABC_TRANSPORTER_1"/>
    <property type="match status" value="2"/>
</dbReference>
<keyword evidence="5" id="KW-0547">Nucleotide-binding</keyword>
<sequence length="1539" mass="177192">MSLIDTLPQVVVILFNTLILRIQDRKDDDLGSGESDSDIPDFSSRFSTLKREVINTGFTLIQTCSFAFLFGWRFSQKQEINPVLSAGLLAIFWFYAFVLSTITIYTRSRTFAWIINCHLSIIYTVSSICSLFRFRNIFKDTYYFTLSIESVITIGDLIVSTLLAFIVFTTPKGPKLYYKGRLIFANSYCSFWAFLTYSTITPLLKKAHKFEQLNDSDLDQLGYSLRATALYKKFERWRGRKLLFRIWKANQYEIIIQIILALIIPFLYYLPMILFYYLLEFIQKKSPDDSLGWGFIYLFGMIFSKFLLTLVYGQNRYWSAVVLPCNIRGMLNSEIYYKSLKRFDSHTSTNEKEDDQAREDNTKDNLEKDKATIGKITNLMTVDTNRICVAMNVWNDIIECPMELIVGFYLLYQLLGLACFIGLLVLCVTFPINHQTAKIYTKTQDKLMKTRDHRINLMHETLQGIRMIKFFAWDKKYEDRVLEARAKELIQLRNNFICRAIFDLLWMSSPILVTIFSFFVFTEIQGNYLTVSIAFTSISIFNELQFAFNALPEMIMTCVQAFVSLGRIEEFLDEEEINLSLDVDYNDYINSKIAFEDATITWNKKIDENEFIMKDLNIEFPVGELSIICGPTGSGKSMLLMSLLKETYLVKGIIHCPRSPTNPINKDLTSKNWILHNGVALVSQQAWLLNATIRENILFGLPLDEQRYSQVITMTTLDKDLEIFQDGDLTEIGEKGITLSGGQKQRVALARAIYSRAKHVFMDDILSAVDAHTARYIMNNCILGPLMKGRTRILVTHHVRLCLTGATYLVVVRSGKISVNSTISELRDSGKLNLILDDEVSHLDINNFPELLDDTINQENNSKAASHQPEFTASTGTIFDESNNDILLIKKNSKPRKLVQEESRPTGMVRFKVYMTYLRANGNILFWLFALTLFISARSAQVLGSWWLKEWANASTEEPRYNYKDTFSTLIFYIKSRKLIYDNLLKFINGHDVSYYFNIYVLITSSSIFLGVARFIWLYYGSLRASKILYQSLLHRVIRAPLRFFDTTPVGRILNRFGKDFETIDINISGNLGWFLNNIFMVIGTTLVITFITKEFFIMAILMGIYYLWVGKWFADASRELKRLVSVTRSPVYSHFTETLIGIITIRAYGATRRFMQEMITRIDDNNRPAFYYMLIRRWLSVRYDFAGVFVTFIVGVLILWNLDYIDAGLAGLSLSFAMQFTHQIMWYVRKYASLETSLNAVERVNEFSEISQEPPGIIEPRPPASWPYEGAISVENLSVRYAHDLELVLQNVSFSVKGHEKVGIVGRTGSGKSTLALALFRFMEESEGKIYIDGIDISTIGVYDIRSRITIIPQDPILFTGTLRSNLDVFSTYQDHEILESLRRVHLLPSDEIVQNDPSLEDNIKIFSNLETPVSEGGKNFSQGQRQLLCLARALLRRSKIIIMDEATASIDFAMDENIQKMIRAEFEDCTVLCIAHRLRTVIDYDRILVMNQGKIVEFDSPKNLIINSESLFHKLCQNSGEYDMLKLLALNNKEQVN</sequence>
<dbReference type="OMA" id="ACCEEFQ"/>
<keyword evidence="9" id="KW-0325">Glycoprotein</keyword>
<feature type="transmembrane region" description="Helical" evidence="10">
    <location>
        <begin position="500"/>
        <end position="522"/>
    </location>
</feature>
<evidence type="ECO:0000256" key="9">
    <source>
        <dbReference type="ARBA" id="ARBA00023180"/>
    </source>
</evidence>
<dbReference type="FunFam" id="1.20.1560.10:FF:000013">
    <property type="entry name" value="ABC transporter C family member 2"/>
    <property type="match status" value="1"/>
</dbReference>
<feature type="domain" description="ABC transmembrane type-1" evidence="12">
    <location>
        <begin position="255"/>
        <end position="560"/>
    </location>
</feature>
<name>A0A015LAU0_RHIIW</name>
<feature type="transmembrane region" description="Helical" evidence="10">
    <location>
        <begin position="84"/>
        <end position="106"/>
    </location>
</feature>
<dbReference type="OrthoDB" id="6500128at2759"/>
<evidence type="ECO:0000256" key="8">
    <source>
        <dbReference type="ARBA" id="ARBA00023136"/>
    </source>
</evidence>
<dbReference type="InterPro" id="IPR011527">
    <property type="entry name" value="ABC1_TM_dom"/>
</dbReference>
<dbReference type="Proteomes" id="UP000022910">
    <property type="component" value="Unassembled WGS sequence"/>
</dbReference>
<dbReference type="GO" id="GO:0000329">
    <property type="term" value="C:fungal-type vacuole membrane"/>
    <property type="evidence" value="ECO:0007669"/>
    <property type="project" value="TreeGrafter"/>
</dbReference>
<accession>A0A015LAU0</accession>
<keyword evidence="8 10" id="KW-0472">Membrane</keyword>
<evidence type="ECO:0000256" key="10">
    <source>
        <dbReference type="SAM" id="Phobius"/>
    </source>
</evidence>
<dbReference type="SUPFAM" id="SSF52540">
    <property type="entry name" value="P-loop containing nucleoside triphosphate hydrolases"/>
    <property type="match status" value="2"/>
</dbReference>
<dbReference type="GO" id="GO:0016887">
    <property type="term" value="F:ATP hydrolysis activity"/>
    <property type="evidence" value="ECO:0007669"/>
    <property type="project" value="InterPro"/>
</dbReference>
<evidence type="ECO:0000256" key="5">
    <source>
        <dbReference type="ARBA" id="ARBA00022741"/>
    </source>
</evidence>
<evidence type="ECO:0000256" key="3">
    <source>
        <dbReference type="ARBA" id="ARBA00022692"/>
    </source>
</evidence>
<dbReference type="Gene3D" id="3.40.50.300">
    <property type="entry name" value="P-loop containing nucleotide triphosphate hydrolases"/>
    <property type="match status" value="2"/>
</dbReference>
<evidence type="ECO:0000256" key="6">
    <source>
        <dbReference type="ARBA" id="ARBA00022840"/>
    </source>
</evidence>
<keyword evidence="7 10" id="KW-1133">Transmembrane helix</keyword>
<comment type="caution">
    <text evidence="13">The sequence shown here is derived from an EMBL/GenBank/DDBJ whole genome shotgun (WGS) entry which is preliminary data.</text>
</comment>
<feature type="transmembrane region" description="Helical" evidence="10">
    <location>
        <begin position="1072"/>
        <end position="1090"/>
    </location>
</feature>
<keyword evidence="6" id="KW-0067">ATP-binding</keyword>
<dbReference type="CDD" id="cd18596">
    <property type="entry name" value="ABC_6TM_VMR1_D1_like"/>
    <property type="match status" value="1"/>
</dbReference>
<feature type="transmembrane region" description="Helical" evidence="10">
    <location>
        <begin position="113"/>
        <end position="134"/>
    </location>
</feature>
<dbReference type="Pfam" id="PF00005">
    <property type="entry name" value="ABC_tran"/>
    <property type="match status" value="2"/>
</dbReference>
<keyword evidence="14" id="KW-1185">Reference proteome</keyword>
<feature type="transmembrane region" description="Helical" evidence="10">
    <location>
        <begin position="254"/>
        <end position="279"/>
    </location>
</feature>
<dbReference type="SMR" id="A0A015LAU0"/>
<dbReference type="InterPro" id="IPR017871">
    <property type="entry name" value="ABC_transporter-like_CS"/>
</dbReference>
<dbReference type="Pfam" id="PF00664">
    <property type="entry name" value="ABC_membrane"/>
    <property type="match status" value="2"/>
</dbReference>
<feature type="transmembrane region" description="Helical" evidence="10">
    <location>
        <begin position="924"/>
        <end position="948"/>
    </location>
</feature>
<dbReference type="CDD" id="cd18604">
    <property type="entry name" value="ABC_6TM_VMR1_D2_like"/>
    <property type="match status" value="1"/>
</dbReference>
<evidence type="ECO:0000256" key="1">
    <source>
        <dbReference type="ARBA" id="ARBA00004141"/>
    </source>
</evidence>
<keyword evidence="2" id="KW-0813">Transport</keyword>
<evidence type="ECO:0000259" key="12">
    <source>
        <dbReference type="PROSITE" id="PS50929"/>
    </source>
</evidence>
<evidence type="ECO:0000259" key="11">
    <source>
        <dbReference type="PROSITE" id="PS50893"/>
    </source>
</evidence>
<dbReference type="STRING" id="1432141.A0A015LAU0"/>
<evidence type="ECO:0000256" key="4">
    <source>
        <dbReference type="ARBA" id="ARBA00022737"/>
    </source>
</evidence>
<feature type="transmembrane region" description="Helical" evidence="10">
    <location>
        <begin position="182"/>
        <end position="200"/>
    </location>
</feature>
<keyword evidence="4" id="KW-0677">Repeat</keyword>
<dbReference type="CDD" id="cd03244">
    <property type="entry name" value="ABCC_MRP_domain2"/>
    <property type="match status" value="1"/>
</dbReference>
<dbReference type="PANTHER" id="PTHR24223">
    <property type="entry name" value="ATP-BINDING CASSETTE SUB-FAMILY C"/>
    <property type="match status" value="1"/>
</dbReference>
<dbReference type="CDD" id="cd03250">
    <property type="entry name" value="ABCC_MRP_domain1"/>
    <property type="match status" value="1"/>
</dbReference>
<feature type="transmembrane region" description="Helical" evidence="10">
    <location>
        <begin position="53"/>
        <end position="72"/>
    </location>
</feature>
<evidence type="ECO:0000313" key="14">
    <source>
        <dbReference type="Proteomes" id="UP000022910"/>
    </source>
</evidence>
<dbReference type="Gene3D" id="1.20.1560.10">
    <property type="entry name" value="ABC transporter type 1, transmembrane domain"/>
    <property type="match status" value="2"/>
</dbReference>
<dbReference type="InterPro" id="IPR036640">
    <property type="entry name" value="ABC1_TM_sf"/>
</dbReference>
<dbReference type="InterPro" id="IPR050173">
    <property type="entry name" value="ABC_transporter_C-like"/>
</dbReference>
<feature type="transmembrane region" description="Helical" evidence="10">
    <location>
        <begin position="291"/>
        <end position="313"/>
    </location>
</feature>
<keyword evidence="3 10" id="KW-0812">Transmembrane</keyword>